<sequence length="669" mass="73886">MKMIGESGTLSKVADFFKLGLDACPRPGAKKRDDLQRLAEEITLQSIVSGQTLSPVGKSDLIKWLDHLGEEGREGRMINDFLCAVEDYKTSYDQLSPEDKSSIPTVFETISSLSLSNPEILKPTHIPKPSLFSLTSLVKSETTSPTLVSSYSISMNSDELFTGKPTKLPSVITSSTEEISGLNSFIFDFPRTIVRPSPLVLADEGRTIDRMILSPQGSKGSSLHKGKIGNRTVPSVPMSAVTGSSFTLGSMSSRGRRGGPALASDFRLPPSRHNEDNEKKQKEANEMSDDEDWDSSSPRSKLTTGLGPRIPPKAVVSPSRQTRLNREDISPINSSPTTRSFLSGTTLAPTVITTALHNVTDGHQESKEKDNLVTSLAGEDVSVENLKKDLPLHSELQSLLQQLIPLQNLITEEILDNLHLYSAHTTHPTLFDPLLPPLITHFSSDNLPRFLQASIKNLHRLTALGRLLVGISTSVVSLLATIFLLLDPSPFTLWQGEISRPWRLLLIPVLLGGIGYGLGARAGMCFWLALFGVTEDPYDYQELERLNSHASQPEGRSSRWWGMGNSGRPRRKLQKRGSKSRSDSYPLSVIAGGRDRLETGGFGKRRQGLWIMLWRLTGTAWNVRKVQDPILRRYQRRAAWRIAGMLVFVLSGVGVVLFFLPYIRIKSSE</sequence>
<evidence type="ECO:0000256" key="1">
    <source>
        <dbReference type="SAM" id="MobiDB-lite"/>
    </source>
</evidence>
<dbReference type="PANTHER" id="PTHR39466">
    <property type="entry name" value="RGS DOMAIN-CONTAINING PROTEIN"/>
    <property type="match status" value="1"/>
</dbReference>
<feature type="compositionally biased region" description="Basic and acidic residues" evidence="1">
    <location>
        <begin position="272"/>
        <end position="285"/>
    </location>
</feature>
<gene>
    <name evidence="3" type="ORF">M231_00548</name>
</gene>
<feature type="compositionally biased region" description="Polar residues" evidence="1">
    <location>
        <begin position="331"/>
        <end position="341"/>
    </location>
</feature>
<feature type="region of interest" description="Disordered" evidence="1">
    <location>
        <begin position="549"/>
        <end position="586"/>
    </location>
</feature>
<dbReference type="AlphaFoldDB" id="A0A4Q1BVN3"/>
<accession>A0A4Q1BVN3</accession>
<feature type="compositionally biased region" description="Basic residues" evidence="1">
    <location>
        <begin position="568"/>
        <end position="579"/>
    </location>
</feature>
<dbReference type="InParanoid" id="A0A4Q1BVN3"/>
<feature type="transmembrane region" description="Helical" evidence="2">
    <location>
        <begin position="464"/>
        <end position="486"/>
    </location>
</feature>
<protein>
    <recommendedName>
        <fullName evidence="5">RGS domain-containing protein</fullName>
    </recommendedName>
</protein>
<keyword evidence="2" id="KW-0472">Membrane</keyword>
<evidence type="ECO:0000313" key="3">
    <source>
        <dbReference type="EMBL" id="RXK42191.1"/>
    </source>
</evidence>
<comment type="caution">
    <text evidence="3">The sequence shown here is derived from an EMBL/GenBank/DDBJ whole genome shotgun (WGS) entry which is preliminary data.</text>
</comment>
<keyword evidence="2" id="KW-1133">Transmembrane helix</keyword>
<dbReference type="Proteomes" id="UP000289152">
    <property type="component" value="Unassembled WGS sequence"/>
</dbReference>
<evidence type="ECO:0000256" key="2">
    <source>
        <dbReference type="SAM" id="Phobius"/>
    </source>
</evidence>
<proteinExistence type="predicted"/>
<keyword evidence="2" id="KW-0812">Transmembrane</keyword>
<feature type="transmembrane region" description="Helical" evidence="2">
    <location>
        <begin position="506"/>
        <end position="531"/>
    </location>
</feature>
<feature type="region of interest" description="Disordered" evidence="1">
    <location>
        <begin position="213"/>
        <end position="341"/>
    </location>
</feature>
<keyword evidence="4" id="KW-1185">Reference proteome</keyword>
<dbReference type="PANTHER" id="PTHR39466:SF1">
    <property type="entry name" value="RGS DOMAIN-CONTAINING PROTEIN"/>
    <property type="match status" value="1"/>
</dbReference>
<organism evidence="3 4">
    <name type="scientific">Tremella mesenterica</name>
    <name type="common">Jelly fungus</name>
    <dbReference type="NCBI Taxonomy" id="5217"/>
    <lineage>
        <taxon>Eukaryota</taxon>
        <taxon>Fungi</taxon>
        <taxon>Dikarya</taxon>
        <taxon>Basidiomycota</taxon>
        <taxon>Agaricomycotina</taxon>
        <taxon>Tremellomycetes</taxon>
        <taxon>Tremellales</taxon>
        <taxon>Tremellaceae</taxon>
        <taxon>Tremella</taxon>
    </lineage>
</organism>
<name>A0A4Q1BVN3_TREME</name>
<evidence type="ECO:0000313" key="4">
    <source>
        <dbReference type="Proteomes" id="UP000289152"/>
    </source>
</evidence>
<feature type="transmembrane region" description="Helical" evidence="2">
    <location>
        <begin position="642"/>
        <end position="663"/>
    </location>
</feature>
<dbReference type="VEuPathDB" id="FungiDB:TREMEDRAFT_63139"/>
<reference evidence="3 4" key="1">
    <citation type="submission" date="2016-06" db="EMBL/GenBank/DDBJ databases">
        <title>Evolution of pathogenesis and genome organization in the Tremellales.</title>
        <authorList>
            <person name="Cuomo C."/>
            <person name="Litvintseva A."/>
            <person name="Heitman J."/>
            <person name="Chen Y."/>
            <person name="Sun S."/>
            <person name="Springer D."/>
            <person name="Dromer F."/>
            <person name="Young S."/>
            <person name="Zeng Q."/>
            <person name="Chapman S."/>
            <person name="Gujja S."/>
            <person name="Saif S."/>
            <person name="Birren B."/>
        </authorList>
    </citation>
    <scope>NUCLEOTIDE SEQUENCE [LARGE SCALE GENOMIC DNA]</scope>
    <source>
        <strain evidence="3 4">ATCC 28783</strain>
    </source>
</reference>
<dbReference type="OrthoDB" id="3232309at2759"/>
<dbReference type="EMBL" id="SDIL01000003">
    <property type="protein sequence ID" value="RXK42191.1"/>
    <property type="molecule type" value="Genomic_DNA"/>
</dbReference>
<evidence type="ECO:0008006" key="5">
    <source>
        <dbReference type="Google" id="ProtNLM"/>
    </source>
</evidence>